<evidence type="ECO:0000313" key="1">
    <source>
        <dbReference type="EMBL" id="CAD9334365.1"/>
    </source>
</evidence>
<dbReference type="EMBL" id="HBGO01013509">
    <property type="protein sequence ID" value="CAD9334365.1"/>
    <property type="molecule type" value="Transcribed_RNA"/>
</dbReference>
<reference evidence="1" key="1">
    <citation type="submission" date="2021-01" db="EMBL/GenBank/DDBJ databases">
        <authorList>
            <person name="Corre E."/>
            <person name="Pelletier E."/>
            <person name="Niang G."/>
            <person name="Scheremetjew M."/>
            <person name="Finn R."/>
            <person name="Kale V."/>
            <person name="Holt S."/>
            <person name="Cochrane G."/>
            <person name="Meng A."/>
            <person name="Brown T."/>
            <person name="Cohen L."/>
        </authorList>
    </citation>
    <scope>NUCLEOTIDE SEQUENCE</scope>
    <source>
        <strain evidence="1">Grunow 1884</strain>
    </source>
</reference>
<organism evidence="1">
    <name type="scientific">Trieres chinensis</name>
    <name type="common">Marine centric diatom</name>
    <name type="synonym">Odontella sinensis</name>
    <dbReference type="NCBI Taxonomy" id="1514140"/>
    <lineage>
        <taxon>Eukaryota</taxon>
        <taxon>Sar</taxon>
        <taxon>Stramenopiles</taxon>
        <taxon>Ochrophyta</taxon>
        <taxon>Bacillariophyta</taxon>
        <taxon>Mediophyceae</taxon>
        <taxon>Biddulphiophycidae</taxon>
        <taxon>Eupodiscales</taxon>
        <taxon>Parodontellaceae</taxon>
        <taxon>Trieres</taxon>
    </lineage>
</organism>
<gene>
    <name evidence="1" type="ORF">OSIN01602_LOCUS7591</name>
</gene>
<proteinExistence type="predicted"/>
<sequence length="96" mass="10809">MAAAGGRRMEARSSDLQYLIREHMIEKAGSGTDDEEELHKVDQGMLTSGEQLHLRWNSQKGRIFIDGGHLSQNLELGDEVLINNRAPPLHVFLRES</sequence>
<name>A0A7S2EGQ3_TRICV</name>
<dbReference type="AlphaFoldDB" id="A0A7S2EGQ3"/>
<protein>
    <submittedName>
        <fullName evidence="1">Uncharacterized protein</fullName>
    </submittedName>
</protein>
<accession>A0A7S2EGQ3</accession>